<evidence type="ECO:0000256" key="4">
    <source>
        <dbReference type="ARBA" id="ARBA00022801"/>
    </source>
</evidence>
<comment type="caution">
    <text evidence="11">The sequence shown here is derived from an EMBL/GenBank/DDBJ whole genome shotgun (WGS) entry which is preliminary data.</text>
</comment>
<evidence type="ECO:0000256" key="9">
    <source>
        <dbReference type="ARBA" id="ARBA00047984"/>
    </source>
</evidence>
<dbReference type="Pfam" id="PF22527">
    <property type="entry name" value="DEXQc_Suv3"/>
    <property type="match status" value="1"/>
</dbReference>
<dbReference type="Proteomes" id="UP000245383">
    <property type="component" value="Unassembled WGS sequence"/>
</dbReference>
<dbReference type="Gene3D" id="1.20.58.1080">
    <property type="match status" value="1"/>
</dbReference>
<dbReference type="Pfam" id="PF12513">
    <property type="entry name" value="SUV3_C"/>
    <property type="match status" value="1"/>
</dbReference>
<dbReference type="GO" id="GO:0016787">
    <property type="term" value="F:hydrolase activity"/>
    <property type="evidence" value="ECO:0007669"/>
    <property type="project" value="UniProtKB-KW"/>
</dbReference>
<dbReference type="GO" id="GO:0000965">
    <property type="term" value="P:mitochondrial RNA 3'-end processing"/>
    <property type="evidence" value="ECO:0007669"/>
    <property type="project" value="TreeGrafter"/>
</dbReference>
<proteinExistence type="predicted"/>
<comment type="catalytic activity">
    <reaction evidence="9">
        <text>ATP + H2O = ADP + phosphate + H(+)</text>
        <dbReference type="Rhea" id="RHEA:13065"/>
        <dbReference type="ChEBI" id="CHEBI:15377"/>
        <dbReference type="ChEBI" id="CHEBI:15378"/>
        <dbReference type="ChEBI" id="CHEBI:30616"/>
        <dbReference type="ChEBI" id="CHEBI:43474"/>
        <dbReference type="ChEBI" id="CHEBI:456216"/>
        <dbReference type="EC" id="3.6.4.13"/>
    </reaction>
</comment>
<dbReference type="SMART" id="SM00490">
    <property type="entry name" value="HELICc"/>
    <property type="match status" value="1"/>
</dbReference>
<comment type="subcellular location">
    <subcellularLocation>
        <location evidence="1">Mitochondrion</location>
    </subcellularLocation>
</comment>
<dbReference type="GO" id="GO:0005524">
    <property type="term" value="F:ATP binding"/>
    <property type="evidence" value="ECO:0007669"/>
    <property type="project" value="UniProtKB-KW"/>
</dbReference>
<keyword evidence="3" id="KW-0547">Nucleotide-binding</keyword>
<keyword evidence="5" id="KW-0347">Helicase</keyword>
<keyword evidence="4" id="KW-0378">Hydrolase</keyword>
<feature type="domain" description="Helicase C-terminal" evidence="10">
    <location>
        <begin position="166"/>
        <end position="315"/>
    </location>
</feature>
<dbReference type="InterPro" id="IPR055206">
    <property type="entry name" value="DEXQc_SUV3"/>
</dbReference>
<dbReference type="EMBL" id="MBFR01000361">
    <property type="protein sequence ID" value="PVU88771.1"/>
    <property type="molecule type" value="Genomic_DNA"/>
</dbReference>
<dbReference type="InterPro" id="IPR001650">
    <property type="entry name" value="Helicase_C-like"/>
</dbReference>
<keyword evidence="8" id="KW-0496">Mitochondrion</keyword>
<evidence type="ECO:0000259" key="10">
    <source>
        <dbReference type="PROSITE" id="PS51194"/>
    </source>
</evidence>
<evidence type="ECO:0000256" key="3">
    <source>
        <dbReference type="ARBA" id="ARBA00022741"/>
    </source>
</evidence>
<dbReference type="SUPFAM" id="SSF52540">
    <property type="entry name" value="P-loop containing nucleoside triphosphate hydrolases"/>
    <property type="match status" value="1"/>
</dbReference>
<dbReference type="GO" id="GO:0003724">
    <property type="term" value="F:RNA helicase activity"/>
    <property type="evidence" value="ECO:0007669"/>
    <property type="project" value="UniProtKB-EC"/>
</dbReference>
<evidence type="ECO:0000256" key="8">
    <source>
        <dbReference type="ARBA" id="ARBA00023128"/>
    </source>
</evidence>
<evidence type="ECO:0000313" key="12">
    <source>
        <dbReference type="Proteomes" id="UP000245383"/>
    </source>
</evidence>
<dbReference type="STRING" id="133385.A0A2T9Y8W1"/>
<dbReference type="CDD" id="cd18805">
    <property type="entry name" value="SF2_C_suv3"/>
    <property type="match status" value="1"/>
</dbReference>
<dbReference type="EC" id="3.6.4.13" evidence="2"/>
<dbReference type="InterPro" id="IPR050699">
    <property type="entry name" value="RNA-DNA_Helicase"/>
</dbReference>
<evidence type="ECO:0000256" key="1">
    <source>
        <dbReference type="ARBA" id="ARBA00004173"/>
    </source>
</evidence>
<gene>
    <name evidence="11" type="ORF">BB561_005708</name>
</gene>
<evidence type="ECO:0000256" key="6">
    <source>
        <dbReference type="ARBA" id="ARBA00022840"/>
    </source>
</evidence>
<dbReference type="GO" id="GO:0045025">
    <property type="term" value="C:mitochondrial degradosome"/>
    <property type="evidence" value="ECO:0007669"/>
    <property type="project" value="TreeGrafter"/>
</dbReference>
<dbReference type="AlphaFoldDB" id="A0A2T9Y8W1"/>
<protein>
    <recommendedName>
        <fullName evidence="2">RNA helicase</fullName>
        <ecNumber evidence="2">3.6.4.13</ecNumber>
    </recommendedName>
</protein>
<accession>A0A2T9Y8W1</accession>
<dbReference type="CDD" id="cd17913">
    <property type="entry name" value="DEXQc_Suv3"/>
    <property type="match status" value="1"/>
</dbReference>
<dbReference type="FunFam" id="3.40.50.300:FF:000957">
    <property type="entry name" value="ATP-dependent RNA helicase SUV3L, mitochondrial"/>
    <property type="match status" value="1"/>
</dbReference>
<dbReference type="Pfam" id="PF00271">
    <property type="entry name" value="Helicase_C"/>
    <property type="match status" value="1"/>
</dbReference>
<evidence type="ECO:0000256" key="2">
    <source>
        <dbReference type="ARBA" id="ARBA00012552"/>
    </source>
</evidence>
<keyword evidence="7" id="KW-0809">Transit peptide</keyword>
<dbReference type="InterPro" id="IPR022192">
    <property type="entry name" value="SUV3_C"/>
</dbReference>
<sequence length="480" mass="54029">MHVGPTNSGKTYNALKRLEAAKTGIYCSPLRLLAHEIYSRMNNNNRPCELITGEDRRTSPFDFNSPDYPTNNMNEKQLPIISSTIEMANLSKFFEVAVIDEIQMMQDPQRGWAWTTALLGINAAEVHLCGEETTVPLVKKLLEFTGDEIQVIKYERLNKLIVSDKSVSKDYTDIKKGDCIICFSRKEIFNVAAKIEKKTKFKCAVIYGSLPPENRSLQADLFNDPNSDYKVLVASDAIGMGLNLRINRVIFQNVAKFDGTKENNLTISQIKQIGGRAGRYSLTNDEGEVTAFNRDHLSVIAKSMPTTPEPIKKAGIFFDKNVIERFSYQFPENRISEVITAFSDCAVYSNLFFMCNSSGISLVAEEISKYPLTVKQFLLLLNAPISYRNPVALNIALKFVDHISQGKECNISNCIDINANLSNTKAGLQYSEALHRSVLLYLWLSYHYPTIFCDIEAVNEYKLKLESAIQKGLLNHASFV</sequence>
<evidence type="ECO:0000313" key="11">
    <source>
        <dbReference type="EMBL" id="PVU88771.1"/>
    </source>
</evidence>
<dbReference type="OrthoDB" id="6692397at2759"/>
<keyword evidence="12" id="KW-1185">Reference proteome</keyword>
<name>A0A2T9Y8W1_9FUNG</name>
<dbReference type="InterPro" id="IPR044774">
    <property type="entry name" value="Suv3_DEXQc"/>
</dbReference>
<reference evidence="11 12" key="1">
    <citation type="journal article" date="2018" name="MBio">
        <title>Comparative Genomics Reveals the Core Gene Toolbox for the Fungus-Insect Symbiosis.</title>
        <authorList>
            <person name="Wang Y."/>
            <person name="Stata M."/>
            <person name="Wang W."/>
            <person name="Stajich J.E."/>
            <person name="White M.M."/>
            <person name="Moncalvo J.M."/>
        </authorList>
    </citation>
    <scope>NUCLEOTIDE SEQUENCE [LARGE SCALE GENOMIC DNA]</scope>
    <source>
        <strain evidence="11 12">SWE-8-4</strain>
    </source>
</reference>
<dbReference type="Gene3D" id="1.20.272.40">
    <property type="match status" value="1"/>
</dbReference>
<dbReference type="InterPro" id="IPR027417">
    <property type="entry name" value="P-loop_NTPase"/>
</dbReference>
<dbReference type="Gene3D" id="3.40.50.300">
    <property type="entry name" value="P-loop containing nucleotide triphosphate hydrolases"/>
    <property type="match status" value="2"/>
</dbReference>
<evidence type="ECO:0000256" key="5">
    <source>
        <dbReference type="ARBA" id="ARBA00022806"/>
    </source>
</evidence>
<dbReference type="PANTHER" id="PTHR12131:SF1">
    <property type="entry name" value="ATP-DEPENDENT RNA HELICASE SUPV3L1, MITOCHONDRIAL-RELATED"/>
    <property type="match status" value="1"/>
</dbReference>
<keyword evidence="6" id="KW-0067">ATP-binding</keyword>
<dbReference type="PANTHER" id="PTHR12131">
    <property type="entry name" value="ATP-DEPENDENT RNA AND DNA HELICASE"/>
    <property type="match status" value="1"/>
</dbReference>
<evidence type="ECO:0000256" key="7">
    <source>
        <dbReference type="ARBA" id="ARBA00022946"/>
    </source>
</evidence>
<organism evidence="11 12">
    <name type="scientific">Smittium simulii</name>
    <dbReference type="NCBI Taxonomy" id="133385"/>
    <lineage>
        <taxon>Eukaryota</taxon>
        <taxon>Fungi</taxon>
        <taxon>Fungi incertae sedis</taxon>
        <taxon>Zoopagomycota</taxon>
        <taxon>Kickxellomycotina</taxon>
        <taxon>Harpellomycetes</taxon>
        <taxon>Harpellales</taxon>
        <taxon>Legeriomycetaceae</taxon>
        <taxon>Smittium</taxon>
    </lineage>
</organism>
<dbReference type="PROSITE" id="PS51194">
    <property type="entry name" value="HELICASE_CTER"/>
    <property type="match status" value="1"/>
</dbReference>